<organism evidence="1">
    <name type="scientific">Anguilla anguilla</name>
    <name type="common">European freshwater eel</name>
    <name type="synonym">Muraena anguilla</name>
    <dbReference type="NCBI Taxonomy" id="7936"/>
    <lineage>
        <taxon>Eukaryota</taxon>
        <taxon>Metazoa</taxon>
        <taxon>Chordata</taxon>
        <taxon>Craniata</taxon>
        <taxon>Vertebrata</taxon>
        <taxon>Euteleostomi</taxon>
        <taxon>Actinopterygii</taxon>
        <taxon>Neopterygii</taxon>
        <taxon>Teleostei</taxon>
        <taxon>Anguilliformes</taxon>
        <taxon>Anguillidae</taxon>
        <taxon>Anguilla</taxon>
    </lineage>
</organism>
<proteinExistence type="predicted"/>
<protein>
    <submittedName>
        <fullName evidence="1">Uncharacterized protein</fullName>
    </submittedName>
</protein>
<sequence>MNITSVSIPKRGFKHACLVNG</sequence>
<evidence type="ECO:0000313" key="1">
    <source>
        <dbReference type="EMBL" id="JAH41050.1"/>
    </source>
</evidence>
<name>A0A0E9SK44_ANGAN</name>
<reference evidence="1" key="1">
    <citation type="submission" date="2014-11" db="EMBL/GenBank/DDBJ databases">
        <authorList>
            <person name="Amaro Gonzalez C."/>
        </authorList>
    </citation>
    <scope>NUCLEOTIDE SEQUENCE</scope>
</reference>
<dbReference type="AlphaFoldDB" id="A0A0E9SK44"/>
<accession>A0A0E9SK44</accession>
<reference evidence="1" key="2">
    <citation type="journal article" date="2015" name="Fish Shellfish Immunol.">
        <title>Early steps in the European eel (Anguilla anguilla)-Vibrio vulnificus interaction in the gills: Role of the RtxA13 toxin.</title>
        <authorList>
            <person name="Callol A."/>
            <person name="Pajuelo D."/>
            <person name="Ebbesson L."/>
            <person name="Teles M."/>
            <person name="MacKenzie S."/>
            <person name="Amaro C."/>
        </authorList>
    </citation>
    <scope>NUCLEOTIDE SEQUENCE</scope>
</reference>
<dbReference type="EMBL" id="GBXM01067527">
    <property type="protein sequence ID" value="JAH41050.1"/>
    <property type="molecule type" value="Transcribed_RNA"/>
</dbReference>